<dbReference type="SUPFAM" id="SSF52047">
    <property type="entry name" value="RNI-like"/>
    <property type="match status" value="1"/>
</dbReference>
<feature type="region of interest" description="Disordered" evidence="1">
    <location>
        <begin position="632"/>
        <end position="711"/>
    </location>
</feature>
<accession>A0A8H4VLB8</accession>
<reference evidence="2 3" key="1">
    <citation type="submission" date="2019-12" db="EMBL/GenBank/DDBJ databases">
        <authorList>
            <person name="Floudas D."/>
            <person name="Bentzer J."/>
            <person name="Ahren D."/>
            <person name="Johansson T."/>
            <person name="Persson P."/>
            <person name="Tunlid A."/>
        </authorList>
    </citation>
    <scope>NUCLEOTIDE SEQUENCE [LARGE SCALE GENOMIC DNA]</scope>
    <source>
        <strain evidence="2 3">CBS 102.39</strain>
    </source>
</reference>
<dbReference type="Gene3D" id="3.80.10.10">
    <property type="entry name" value="Ribonuclease Inhibitor"/>
    <property type="match status" value="1"/>
</dbReference>
<dbReference type="AlphaFoldDB" id="A0A8H4VLB8"/>
<sequence length="763" mass="83040">MVPPPPAVFNPKILDASIRDVSSYLSDNQKVDLLLYAMKSLRVEGRSRQVIENAIQSCLQVTTLSQENVAKARILRARARLAGGAYLGGQEDLQAALAAEPDNPEAKALLHQRSVTVEKLLSPLPLTSSPSSARHRLSTEIWQEIALYLSGPDLKSLLLVPHALSRIASQLLFRKIDLYFTNELEGAAELGDDGSGPDEEERREYGYGAQDLEEDGVVVVSGYAQRSADILTRIITDTSFACGVKYLRIFADTGGRRRRGRAMAFQTGMLNNALPKLINLRSVHLSATSDGIGAVLRTLQVTCPRLKGLSIKSSDAPIDLSFLEFKHLTNFSYVMTSPSTAAPTKVFALLSQNKATLRTLSLESQSIHPSPHWTFPTGTASSMSAVLSIRNLTTINFTGQFPAITQAFTEILTHGRQLENLSLQCCALETSDASSQFRSVLAQNAAAGNMNTSILPFLRHFSLVVLSVGRRTLDRDLFPAIAEFLRGRRSMRTLQLVAQDEVAQHATGFDASIWGVLPSLDGLKGLWMTYPPDLSPGLASWLIPRGLKALRLDLGREGGGETFLNQLRPGIPSSLRFIGLSDSINIRGITDIVEHGFPMVKVVRVGANYWTVVRRGSSDSLGRFPMPSLSRSNSMIMSHPHTHGAHASASSRSHSNSPPMSMPMAGHAQRPQPRGPSRSSRPSHLDVVVGPSTSSSSSGSAMPSSSIRPPSLPVNIVPSGLGNIGNGFELEQWPRRRALYHAPEWLEWFGCEDAMVRDVFGCL</sequence>
<gene>
    <name evidence="2" type="ORF">D9613_003616</name>
</gene>
<evidence type="ECO:0000313" key="3">
    <source>
        <dbReference type="Proteomes" id="UP000521872"/>
    </source>
</evidence>
<dbReference type="Gene3D" id="1.25.40.10">
    <property type="entry name" value="Tetratricopeptide repeat domain"/>
    <property type="match status" value="1"/>
</dbReference>
<dbReference type="EMBL" id="JAACJL010000057">
    <property type="protein sequence ID" value="KAF4612059.1"/>
    <property type="molecule type" value="Genomic_DNA"/>
</dbReference>
<keyword evidence="3" id="KW-1185">Reference proteome</keyword>
<feature type="compositionally biased region" description="Low complexity" evidence="1">
    <location>
        <begin position="645"/>
        <end position="682"/>
    </location>
</feature>
<dbReference type="InterPro" id="IPR011990">
    <property type="entry name" value="TPR-like_helical_dom_sf"/>
</dbReference>
<proteinExistence type="predicted"/>
<evidence type="ECO:0000313" key="2">
    <source>
        <dbReference type="EMBL" id="KAF4612059.1"/>
    </source>
</evidence>
<name>A0A8H4VLB8_9AGAR</name>
<dbReference type="InterPro" id="IPR032675">
    <property type="entry name" value="LRR_dom_sf"/>
</dbReference>
<feature type="compositionally biased region" description="Low complexity" evidence="1">
    <location>
        <begin position="692"/>
        <end position="706"/>
    </location>
</feature>
<protein>
    <submittedName>
        <fullName evidence="2">Uncharacterized protein</fullName>
    </submittedName>
</protein>
<comment type="caution">
    <text evidence="2">The sequence shown here is derived from an EMBL/GenBank/DDBJ whole genome shotgun (WGS) entry which is preliminary data.</text>
</comment>
<dbReference type="Proteomes" id="UP000521872">
    <property type="component" value="Unassembled WGS sequence"/>
</dbReference>
<evidence type="ECO:0000256" key="1">
    <source>
        <dbReference type="SAM" id="MobiDB-lite"/>
    </source>
</evidence>
<organism evidence="2 3">
    <name type="scientific">Agrocybe pediades</name>
    <dbReference type="NCBI Taxonomy" id="84607"/>
    <lineage>
        <taxon>Eukaryota</taxon>
        <taxon>Fungi</taxon>
        <taxon>Dikarya</taxon>
        <taxon>Basidiomycota</taxon>
        <taxon>Agaricomycotina</taxon>
        <taxon>Agaricomycetes</taxon>
        <taxon>Agaricomycetidae</taxon>
        <taxon>Agaricales</taxon>
        <taxon>Agaricineae</taxon>
        <taxon>Strophariaceae</taxon>
        <taxon>Agrocybe</taxon>
    </lineage>
</organism>
<dbReference type="SUPFAM" id="SSF48452">
    <property type="entry name" value="TPR-like"/>
    <property type="match status" value="1"/>
</dbReference>